<sequence length="166" mass="18564">MGASGKCLKSIVGVKKPEKDDQEKVSGNKNNKEVETMEKLIERFEYVVEKVFKKGSHHRAALETSECSSTADAFNAAVATIVRAPPKNFRVVRQEWAAIRIQIAFRWFLIDGWLDYDGMCVVEDNGGMRNVLWCGTLKALYDPGKKGIESLGRSHLAARLLFMAAK</sequence>
<evidence type="ECO:0000313" key="2">
    <source>
        <dbReference type="EMBL" id="KAF9590611.1"/>
    </source>
</evidence>
<dbReference type="Proteomes" id="UP000631114">
    <property type="component" value="Unassembled WGS sequence"/>
</dbReference>
<keyword evidence="3" id="KW-1185">Reference proteome</keyword>
<comment type="caution">
    <text evidence="2">The sequence shown here is derived from an EMBL/GenBank/DDBJ whole genome shotgun (WGS) entry which is preliminary data.</text>
</comment>
<dbReference type="EMBL" id="JADFTS010000009">
    <property type="protein sequence ID" value="KAF9590611.1"/>
    <property type="molecule type" value="Genomic_DNA"/>
</dbReference>
<reference evidence="2 3" key="1">
    <citation type="submission" date="2020-10" db="EMBL/GenBank/DDBJ databases">
        <title>The Coptis chinensis genome and diversification of protoberbering-type alkaloids.</title>
        <authorList>
            <person name="Wang B."/>
            <person name="Shu S."/>
            <person name="Song C."/>
            <person name="Liu Y."/>
        </authorList>
    </citation>
    <scope>NUCLEOTIDE SEQUENCE [LARGE SCALE GENOMIC DNA]</scope>
    <source>
        <strain evidence="2">HL-2020</strain>
        <tissue evidence="2">Leaf</tissue>
    </source>
</reference>
<accession>A0A835GZT1</accession>
<organism evidence="2 3">
    <name type="scientific">Coptis chinensis</name>
    <dbReference type="NCBI Taxonomy" id="261450"/>
    <lineage>
        <taxon>Eukaryota</taxon>
        <taxon>Viridiplantae</taxon>
        <taxon>Streptophyta</taxon>
        <taxon>Embryophyta</taxon>
        <taxon>Tracheophyta</taxon>
        <taxon>Spermatophyta</taxon>
        <taxon>Magnoliopsida</taxon>
        <taxon>Ranunculales</taxon>
        <taxon>Ranunculaceae</taxon>
        <taxon>Coptidoideae</taxon>
        <taxon>Coptis</taxon>
    </lineage>
</organism>
<protein>
    <submittedName>
        <fullName evidence="2">Uncharacterized protein</fullName>
    </submittedName>
</protein>
<proteinExistence type="predicted"/>
<dbReference type="OrthoDB" id="671489at2759"/>
<evidence type="ECO:0000256" key="1">
    <source>
        <dbReference type="SAM" id="MobiDB-lite"/>
    </source>
</evidence>
<evidence type="ECO:0000313" key="3">
    <source>
        <dbReference type="Proteomes" id="UP000631114"/>
    </source>
</evidence>
<dbReference type="AlphaFoldDB" id="A0A835GZT1"/>
<gene>
    <name evidence="2" type="ORF">IFM89_035929</name>
</gene>
<feature type="compositionally biased region" description="Basic and acidic residues" evidence="1">
    <location>
        <begin position="15"/>
        <end position="30"/>
    </location>
</feature>
<name>A0A835GZT1_9MAGN</name>
<feature type="region of interest" description="Disordered" evidence="1">
    <location>
        <begin position="1"/>
        <end position="30"/>
    </location>
</feature>